<evidence type="ECO:0000256" key="2">
    <source>
        <dbReference type="ARBA" id="ARBA00022679"/>
    </source>
</evidence>
<dbReference type="InterPro" id="IPR004398">
    <property type="entry name" value="RNA_MeTrfase_RsmD"/>
</dbReference>
<accession>A0A5C7F9F4</accession>
<dbReference type="InterPro" id="IPR029063">
    <property type="entry name" value="SAM-dependent_MTases_sf"/>
</dbReference>
<evidence type="ECO:0000313" key="4">
    <source>
        <dbReference type="Proteomes" id="UP000321907"/>
    </source>
</evidence>
<evidence type="ECO:0000313" key="3">
    <source>
        <dbReference type="EMBL" id="TXF86683.1"/>
    </source>
</evidence>
<dbReference type="AlphaFoldDB" id="A0A5C7F9F4"/>
<dbReference type="RefSeq" id="WP_147932364.1">
    <property type="nucleotide sequence ID" value="NZ_VOXD01000038.1"/>
</dbReference>
<dbReference type="PANTHER" id="PTHR43542:SF1">
    <property type="entry name" value="METHYLTRANSFERASE"/>
    <property type="match status" value="1"/>
</dbReference>
<keyword evidence="2" id="KW-0808">Transferase</keyword>
<organism evidence="3 4">
    <name type="scientific">Neolewinella aurantiaca</name>
    <dbReference type="NCBI Taxonomy" id="2602767"/>
    <lineage>
        <taxon>Bacteria</taxon>
        <taxon>Pseudomonadati</taxon>
        <taxon>Bacteroidota</taxon>
        <taxon>Saprospiria</taxon>
        <taxon>Saprospirales</taxon>
        <taxon>Lewinellaceae</taxon>
        <taxon>Neolewinella</taxon>
    </lineage>
</organism>
<gene>
    <name evidence="3" type="ORF">FUA23_19050</name>
</gene>
<protein>
    <recommendedName>
        <fullName evidence="5">16S rRNA (Guanine(966)-N(2))-methyltransferase RsmD</fullName>
    </recommendedName>
</protein>
<dbReference type="PANTHER" id="PTHR43542">
    <property type="entry name" value="METHYLTRANSFERASE"/>
    <property type="match status" value="1"/>
</dbReference>
<dbReference type="OrthoDB" id="9803017at2"/>
<name>A0A5C7F9F4_9BACT</name>
<dbReference type="SUPFAM" id="SSF53335">
    <property type="entry name" value="S-adenosyl-L-methionine-dependent methyltransferases"/>
    <property type="match status" value="1"/>
</dbReference>
<keyword evidence="4" id="KW-1185">Reference proteome</keyword>
<dbReference type="Proteomes" id="UP000321907">
    <property type="component" value="Unassembled WGS sequence"/>
</dbReference>
<dbReference type="Gene3D" id="3.40.50.150">
    <property type="entry name" value="Vaccinia Virus protein VP39"/>
    <property type="match status" value="1"/>
</dbReference>
<dbReference type="CDD" id="cd02440">
    <property type="entry name" value="AdoMet_MTases"/>
    <property type="match status" value="1"/>
</dbReference>
<evidence type="ECO:0000256" key="1">
    <source>
        <dbReference type="ARBA" id="ARBA00022603"/>
    </source>
</evidence>
<dbReference type="Pfam" id="PF03602">
    <property type="entry name" value="Cons_hypoth95"/>
    <property type="match status" value="1"/>
</dbReference>
<proteinExistence type="predicted"/>
<dbReference type="GO" id="GO:0008168">
    <property type="term" value="F:methyltransferase activity"/>
    <property type="evidence" value="ECO:0007669"/>
    <property type="project" value="UniProtKB-KW"/>
</dbReference>
<evidence type="ECO:0008006" key="5">
    <source>
        <dbReference type="Google" id="ProtNLM"/>
    </source>
</evidence>
<sequence>MRIISGKFKGRRFNPPADNWPTRPTTDYAKEGLFNVLHNNWLDFEDERFLDLFGGTGSHDYEFISRGCTDVTYVDKHGPAVSFVERTVKTLGIEEYIKIFRMDVFRFFKRKVAKPYSYIFAGPPYPLPNIPELPDLIFDAGLLAPKGLLVIETNPHHDFSMDPRCVEKRNYGKTIFWFFQHVEDQEEEE</sequence>
<dbReference type="GO" id="GO:0031167">
    <property type="term" value="P:rRNA methylation"/>
    <property type="evidence" value="ECO:0007669"/>
    <property type="project" value="InterPro"/>
</dbReference>
<keyword evidence="1" id="KW-0489">Methyltransferase</keyword>
<dbReference type="PIRSF" id="PIRSF004553">
    <property type="entry name" value="CHP00095"/>
    <property type="match status" value="1"/>
</dbReference>
<reference evidence="3 4" key="1">
    <citation type="submission" date="2019-08" db="EMBL/GenBank/DDBJ databases">
        <title>Lewinella sp. strain SSH13 Genome sequencing and assembly.</title>
        <authorList>
            <person name="Kim I."/>
        </authorList>
    </citation>
    <scope>NUCLEOTIDE SEQUENCE [LARGE SCALE GENOMIC DNA]</scope>
    <source>
        <strain evidence="3 4">SSH13</strain>
    </source>
</reference>
<dbReference type="EMBL" id="VOXD01000038">
    <property type="protein sequence ID" value="TXF86683.1"/>
    <property type="molecule type" value="Genomic_DNA"/>
</dbReference>
<comment type="caution">
    <text evidence="3">The sequence shown here is derived from an EMBL/GenBank/DDBJ whole genome shotgun (WGS) entry which is preliminary data.</text>
</comment>